<dbReference type="PANTHER" id="PTHR33619">
    <property type="entry name" value="POLYSACCHARIDE EXPORT PROTEIN GFCE-RELATED"/>
    <property type="match status" value="1"/>
</dbReference>
<reference evidence="7" key="1">
    <citation type="submission" date="2019-02" db="EMBL/GenBank/DDBJ databases">
        <authorList>
            <person name="Gruber-Vodicka R. H."/>
            <person name="Seah K. B. B."/>
        </authorList>
    </citation>
    <scope>NUCLEOTIDE SEQUENCE</scope>
    <source>
        <strain evidence="6">BECK_BZ163</strain>
        <strain evidence="7">BECK_BZ164</strain>
        <strain evidence="5">BECK_BZ165</strain>
    </source>
</reference>
<feature type="domain" description="Polysaccharide export protein N-terminal" evidence="3">
    <location>
        <begin position="91"/>
        <end position="166"/>
    </location>
</feature>
<dbReference type="Pfam" id="PF10531">
    <property type="entry name" value="SLBB"/>
    <property type="match status" value="1"/>
</dbReference>
<evidence type="ECO:0000313" key="7">
    <source>
        <dbReference type="EMBL" id="VFK18740.1"/>
    </source>
</evidence>
<feature type="compositionally biased region" description="Polar residues" evidence="2">
    <location>
        <begin position="69"/>
        <end position="78"/>
    </location>
</feature>
<dbReference type="PANTHER" id="PTHR33619:SF3">
    <property type="entry name" value="POLYSACCHARIDE EXPORT PROTEIN GFCE-RELATED"/>
    <property type="match status" value="1"/>
</dbReference>
<organism evidence="7">
    <name type="scientific">Candidatus Kentrum sp. FM</name>
    <dbReference type="NCBI Taxonomy" id="2126340"/>
    <lineage>
        <taxon>Bacteria</taxon>
        <taxon>Pseudomonadati</taxon>
        <taxon>Pseudomonadota</taxon>
        <taxon>Gammaproteobacteria</taxon>
        <taxon>Candidatus Kentrum</taxon>
    </lineage>
</organism>
<dbReference type="AlphaFoldDB" id="A0A450WNY6"/>
<evidence type="ECO:0000313" key="6">
    <source>
        <dbReference type="EMBL" id="VFJ66559.1"/>
    </source>
</evidence>
<dbReference type="InterPro" id="IPR003715">
    <property type="entry name" value="Poly_export_N"/>
</dbReference>
<gene>
    <name evidence="6" type="ORF">BECKFM1743A_GA0114220_104183</name>
    <name evidence="7" type="ORF">BECKFM1743B_GA0114221_105702</name>
    <name evidence="5" type="ORF">BECKFM1743C_GA0114222_103971</name>
</gene>
<evidence type="ECO:0000256" key="1">
    <source>
        <dbReference type="ARBA" id="ARBA00022729"/>
    </source>
</evidence>
<dbReference type="EMBL" id="CAADFL010000570">
    <property type="protein sequence ID" value="VFK18740.1"/>
    <property type="molecule type" value="Genomic_DNA"/>
</dbReference>
<evidence type="ECO:0000259" key="4">
    <source>
        <dbReference type="Pfam" id="PF10531"/>
    </source>
</evidence>
<dbReference type="EMBL" id="CAADFA010000397">
    <property type="protein sequence ID" value="VFJ65492.1"/>
    <property type="molecule type" value="Genomic_DNA"/>
</dbReference>
<dbReference type="Gene3D" id="3.10.560.10">
    <property type="entry name" value="Outer membrane lipoprotein wza domain like"/>
    <property type="match status" value="2"/>
</dbReference>
<name>A0A450WNY6_9GAMM</name>
<dbReference type="GO" id="GO:0015159">
    <property type="term" value="F:polysaccharide transmembrane transporter activity"/>
    <property type="evidence" value="ECO:0007669"/>
    <property type="project" value="InterPro"/>
</dbReference>
<accession>A0A450WNY6</accession>
<dbReference type="InterPro" id="IPR049712">
    <property type="entry name" value="Poly_export"/>
</dbReference>
<keyword evidence="1" id="KW-0732">Signal</keyword>
<feature type="domain" description="Soluble ligand binding" evidence="4">
    <location>
        <begin position="173"/>
        <end position="223"/>
    </location>
</feature>
<evidence type="ECO:0000313" key="5">
    <source>
        <dbReference type="EMBL" id="VFJ65492.1"/>
    </source>
</evidence>
<dbReference type="Gene3D" id="3.30.1950.10">
    <property type="entry name" value="wza like domain"/>
    <property type="match status" value="1"/>
</dbReference>
<protein>
    <submittedName>
        <fullName evidence="7">Polysaccharide export outer membrane protein</fullName>
    </submittedName>
</protein>
<evidence type="ECO:0000259" key="3">
    <source>
        <dbReference type="Pfam" id="PF02563"/>
    </source>
</evidence>
<sequence length="275" mass="29517">MTPVMAPVMANVSAIMSKLAVLFMIGLLAGLTATDAHPYSFEDEGGSRSSTRVPGQPSRPVAKPLPPSRTGTPRTNDGNMIPAIVGLPPAPDQTEYRLNPQDLVNITVLHVPDLSTTQHIGNTGHIQLPLIGHIRIGGLTVEEAQQRIAGELSRDYLQDPRVNVFVEKYQGLKFTVLGAVGRPGVFDITGQITLLQGLAMAGGFAKGAKEEQIVLIRTDRPGHSQAYIINGEKVQCGALADPILVGGDRIVVPKFEIPFFFKEVLGTVRGFIPFL</sequence>
<dbReference type="EMBL" id="CAADEZ010000418">
    <property type="protein sequence ID" value="VFJ66559.1"/>
    <property type="molecule type" value="Genomic_DNA"/>
</dbReference>
<proteinExistence type="predicted"/>
<dbReference type="InterPro" id="IPR019554">
    <property type="entry name" value="Soluble_ligand-bd"/>
</dbReference>
<dbReference type="Pfam" id="PF02563">
    <property type="entry name" value="Poly_export"/>
    <property type="match status" value="1"/>
</dbReference>
<evidence type="ECO:0000256" key="2">
    <source>
        <dbReference type="SAM" id="MobiDB-lite"/>
    </source>
</evidence>
<feature type="region of interest" description="Disordered" evidence="2">
    <location>
        <begin position="42"/>
        <end position="81"/>
    </location>
</feature>